<evidence type="ECO:0000313" key="1">
    <source>
        <dbReference type="EMBL" id="KKQ91577.1"/>
    </source>
</evidence>
<dbReference type="EMBL" id="LBVU01000005">
    <property type="protein sequence ID" value="KKQ91577.1"/>
    <property type="molecule type" value="Genomic_DNA"/>
</dbReference>
<proteinExistence type="predicted"/>
<sequence length="73" mass="8288">MKILSDKEKLDALLKKLSEYEAKVDFRMKHFRGVAHESASGELASSELKVLQDIVANLKTEIRALEEKMGIKK</sequence>
<gene>
    <name evidence="1" type="ORF">UT17_C0005G0012</name>
</gene>
<dbReference type="Proteomes" id="UP000034774">
    <property type="component" value="Unassembled WGS sequence"/>
</dbReference>
<organism evidence="1 2">
    <name type="scientific">Candidatus Woesebacteria bacterium GW2011_GWB1_39_10</name>
    <dbReference type="NCBI Taxonomy" id="1618572"/>
    <lineage>
        <taxon>Bacteria</taxon>
        <taxon>Candidatus Woeseibacteriota</taxon>
    </lineage>
</organism>
<accession>A0A0G0LKM0</accession>
<dbReference type="AlphaFoldDB" id="A0A0G0LKM0"/>
<name>A0A0G0LKM0_9BACT</name>
<reference evidence="1 2" key="1">
    <citation type="journal article" date="2015" name="Nature">
        <title>rRNA introns, odd ribosomes, and small enigmatic genomes across a large radiation of phyla.</title>
        <authorList>
            <person name="Brown C.T."/>
            <person name="Hug L.A."/>
            <person name="Thomas B.C."/>
            <person name="Sharon I."/>
            <person name="Castelle C.J."/>
            <person name="Singh A."/>
            <person name="Wilkins M.J."/>
            <person name="Williams K.H."/>
            <person name="Banfield J.F."/>
        </authorList>
    </citation>
    <scope>NUCLEOTIDE SEQUENCE [LARGE SCALE GENOMIC DNA]</scope>
</reference>
<evidence type="ECO:0000313" key="2">
    <source>
        <dbReference type="Proteomes" id="UP000034774"/>
    </source>
</evidence>
<protein>
    <submittedName>
        <fullName evidence="1">Uncharacterized protein</fullName>
    </submittedName>
</protein>
<comment type="caution">
    <text evidence="1">The sequence shown here is derived from an EMBL/GenBank/DDBJ whole genome shotgun (WGS) entry which is preliminary data.</text>
</comment>